<proteinExistence type="predicted"/>
<sequence length="353" mass="38490">MPPKRKQTISTEEPSKKPKTSADVSQSNVKGTKTTTKRVTRSITDANNDLHTRKIRSSRTTGALVTSEPSRKAAAKSTPDDTKDSGVAKSSDKREVQAEKSTVAPTISSSKIMSKASAVTSASAAKPSELKSAKETKTPVVDFRGKFDLYACILPFLKSEYQPSGTTTPQYKAVYEKILTYQAKRDFSMQLTLGDGENVEGEVEMVPKFGRFQSINMVNPMSEEVVEDILVTNGAISADVELDDSESAHPSTVGKGFGYEAELQLDPNCGDCMLSAGSGSIKLRKVWEEESKDRNKRPVELFEGHFTFNLRYSRLLSSRGHGSGDESDYAFWAVRALTDDIGKEIGLPGYSGL</sequence>
<accession>A0ABP1D5B7</accession>
<evidence type="ECO:0000313" key="3">
    <source>
        <dbReference type="Proteomes" id="UP001497453"/>
    </source>
</evidence>
<feature type="compositionally biased region" description="Basic and acidic residues" evidence="1">
    <location>
        <begin position="78"/>
        <end position="98"/>
    </location>
</feature>
<feature type="region of interest" description="Disordered" evidence="1">
    <location>
        <begin position="1"/>
        <end position="110"/>
    </location>
</feature>
<reference evidence="3" key="1">
    <citation type="submission" date="2024-04" db="EMBL/GenBank/DDBJ databases">
        <authorList>
            <person name="Shaw F."/>
            <person name="Minotto A."/>
        </authorList>
    </citation>
    <scope>NUCLEOTIDE SEQUENCE [LARGE SCALE GENOMIC DNA]</scope>
</reference>
<organism evidence="2 3">
    <name type="scientific">Somion occarium</name>
    <dbReference type="NCBI Taxonomy" id="3059160"/>
    <lineage>
        <taxon>Eukaryota</taxon>
        <taxon>Fungi</taxon>
        <taxon>Dikarya</taxon>
        <taxon>Basidiomycota</taxon>
        <taxon>Agaricomycotina</taxon>
        <taxon>Agaricomycetes</taxon>
        <taxon>Polyporales</taxon>
        <taxon>Cerrenaceae</taxon>
        <taxon>Somion</taxon>
    </lineage>
</organism>
<keyword evidence="3" id="KW-1185">Reference proteome</keyword>
<evidence type="ECO:0000313" key="2">
    <source>
        <dbReference type="EMBL" id="CAL1703085.1"/>
    </source>
</evidence>
<evidence type="ECO:0000256" key="1">
    <source>
        <dbReference type="SAM" id="MobiDB-lite"/>
    </source>
</evidence>
<name>A0ABP1D5B7_9APHY</name>
<dbReference type="Proteomes" id="UP001497453">
    <property type="component" value="Chromosome 3"/>
</dbReference>
<dbReference type="EMBL" id="OZ037946">
    <property type="protein sequence ID" value="CAL1703085.1"/>
    <property type="molecule type" value="Genomic_DNA"/>
</dbReference>
<protein>
    <submittedName>
        <fullName evidence="2">Uncharacterized protein</fullName>
    </submittedName>
</protein>
<gene>
    <name evidence="2" type="ORF">GFSPODELE1_LOCUS4395</name>
</gene>
<feature type="compositionally biased region" description="Polar residues" evidence="1">
    <location>
        <begin position="58"/>
        <end position="68"/>
    </location>
</feature>